<evidence type="ECO:0000313" key="2">
    <source>
        <dbReference type="EMBL" id="GMH12943.1"/>
    </source>
</evidence>
<dbReference type="AlphaFoldDB" id="A0AAD3XQ61"/>
<feature type="region of interest" description="Disordered" evidence="1">
    <location>
        <begin position="20"/>
        <end position="46"/>
    </location>
</feature>
<sequence length="109" mass="12449">MQTKEQNPQLSRQLRAMQINSQGQVYRRPTRRHCSTNTGKCNTQNTLIQTGPRADAVQPMHTSAKQHHSLATSLEPMQLARPSCKHWLQTHTFEISVEICRQQLSSSLL</sequence>
<protein>
    <submittedName>
        <fullName evidence="2">Uncharacterized protein</fullName>
    </submittedName>
</protein>
<dbReference type="EMBL" id="BSYO01000012">
    <property type="protein sequence ID" value="GMH12943.1"/>
    <property type="molecule type" value="Genomic_DNA"/>
</dbReference>
<organism evidence="2 3">
    <name type="scientific">Nepenthes gracilis</name>
    <name type="common">Slender pitcher plant</name>
    <dbReference type="NCBI Taxonomy" id="150966"/>
    <lineage>
        <taxon>Eukaryota</taxon>
        <taxon>Viridiplantae</taxon>
        <taxon>Streptophyta</taxon>
        <taxon>Embryophyta</taxon>
        <taxon>Tracheophyta</taxon>
        <taxon>Spermatophyta</taxon>
        <taxon>Magnoliopsida</taxon>
        <taxon>eudicotyledons</taxon>
        <taxon>Gunneridae</taxon>
        <taxon>Pentapetalae</taxon>
        <taxon>Caryophyllales</taxon>
        <taxon>Nepenthaceae</taxon>
        <taxon>Nepenthes</taxon>
    </lineage>
</organism>
<comment type="caution">
    <text evidence="2">The sequence shown here is derived from an EMBL/GenBank/DDBJ whole genome shotgun (WGS) entry which is preliminary data.</text>
</comment>
<gene>
    <name evidence="2" type="ORF">Nepgr_014784</name>
</gene>
<accession>A0AAD3XQ61</accession>
<keyword evidence="3" id="KW-1185">Reference proteome</keyword>
<dbReference type="Proteomes" id="UP001279734">
    <property type="component" value="Unassembled WGS sequence"/>
</dbReference>
<feature type="compositionally biased region" description="Polar residues" evidence="1">
    <location>
        <begin position="35"/>
        <end position="46"/>
    </location>
</feature>
<proteinExistence type="predicted"/>
<evidence type="ECO:0000313" key="3">
    <source>
        <dbReference type="Proteomes" id="UP001279734"/>
    </source>
</evidence>
<reference evidence="2" key="1">
    <citation type="submission" date="2023-05" db="EMBL/GenBank/DDBJ databases">
        <title>Nepenthes gracilis genome sequencing.</title>
        <authorList>
            <person name="Fukushima K."/>
        </authorList>
    </citation>
    <scope>NUCLEOTIDE SEQUENCE</scope>
    <source>
        <strain evidence="2">SING2019-196</strain>
    </source>
</reference>
<name>A0AAD3XQ61_NEPGR</name>
<evidence type="ECO:0000256" key="1">
    <source>
        <dbReference type="SAM" id="MobiDB-lite"/>
    </source>
</evidence>